<dbReference type="Gene3D" id="2.60.120.290">
    <property type="entry name" value="Spermadhesin, CUB domain"/>
    <property type="match status" value="1"/>
</dbReference>
<keyword evidence="7 9" id="KW-1015">Disulfide bond</keyword>
<accession>A0AAW2HA29</accession>
<feature type="domain" description="SRCR" evidence="13">
    <location>
        <begin position="193"/>
        <end position="298"/>
    </location>
</feature>
<keyword evidence="8" id="KW-0325">Glycoprotein</keyword>
<dbReference type="FunFam" id="3.10.250.10:FF:000016">
    <property type="entry name" value="Scavenger receptor cysteine-rich protein type 12"/>
    <property type="match status" value="2"/>
</dbReference>
<keyword evidence="4" id="KW-0677">Repeat</keyword>
<gene>
    <name evidence="14" type="ORF">PYX00_009105</name>
</gene>
<feature type="signal peptide" evidence="12">
    <location>
        <begin position="1"/>
        <end position="27"/>
    </location>
</feature>
<evidence type="ECO:0000256" key="4">
    <source>
        <dbReference type="ARBA" id="ARBA00022737"/>
    </source>
</evidence>
<dbReference type="InterPro" id="IPR006626">
    <property type="entry name" value="PbH1"/>
</dbReference>
<keyword evidence="5 11" id="KW-1133">Transmembrane helix</keyword>
<dbReference type="Pfam" id="PF00530">
    <property type="entry name" value="SRCR"/>
    <property type="match status" value="3"/>
</dbReference>
<evidence type="ECO:0000256" key="7">
    <source>
        <dbReference type="ARBA" id="ARBA00023157"/>
    </source>
</evidence>
<dbReference type="InterPro" id="IPR036772">
    <property type="entry name" value="SRCR-like_dom_sf"/>
</dbReference>
<dbReference type="PROSITE" id="PS50287">
    <property type="entry name" value="SRCR_2"/>
    <property type="match status" value="3"/>
</dbReference>
<evidence type="ECO:0000256" key="10">
    <source>
        <dbReference type="SAM" id="MobiDB-lite"/>
    </source>
</evidence>
<dbReference type="InterPro" id="IPR053243">
    <property type="entry name" value="SJ_maturation_regulator"/>
</dbReference>
<dbReference type="Gene3D" id="3.10.100.10">
    <property type="entry name" value="Mannose-Binding Protein A, subunit A"/>
    <property type="match status" value="1"/>
</dbReference>
<evidence type="ECO:0000256" key="6">
    <source>
        <dbReference type="ARBA" id="ARBA00023136"/>
    </source>
</evidence>
<feature type="compositionally biased region" description="Polar residues" evidence="10">
    <location>
        <begin position="2945"/>
        <end position="2962"/>
    </location>
</feature>
<feature type="chain" id="PRO_5043732971" description="SRCR domain-containing protein" evidence="12">
    <location>
        <begin position="28"/>
        <end position="2962"/>
    </location>
</feature>
<dbReference type="Gene3D" id="3.10.250.10">
    <property type="entry name" value="SRCR-like domain"/>
    <property type="match status" value="3"/>
</dbReference>
<sequence length="2962" mass="335920">MLHVGEPVLLSWRTFWLILLLRTGIEAQYYDPYGNRPPYTPWNVPPPPPQNFPPNPPYYQGPEGGETFTDVISYNPGFSESGEVGGSPFPVVHEYDVPTTRATSASGKETPLFGGYINTELRLEKSKSPYLAKEDVFIEKNGVLVIEAGVVVKFAPMVGLTVRGVLDIQGTPNDRVTLTSANHPSSLIEKPNIRLVDGPSILTGRLQVFHNGDWRSVCTNSKNWTRADMEVACRQLGFQGGEWWSWVDREPGESKPRLLYEEPRCHGTETSIFDCQWTRRQMGSGICDYHPDLGISCTPYHSSNSHTVQHWRGIKFENAKFEKRLKQDNTIYVPVSKSVMQNVDILYAGSGRDYNATSALDINGVPPVMIKIGVSHSAYNGINITRPEAPVVLTDSFVRGNRGYGIFVNSSSGDVLVNNTIVSENGADGIRYVRFNPRLDDQFDRTDIYDFCMFPTTVSQTYPISMIMEQTVFNPTEKECFKTFYTKPGLVVTVEVIAIQTDRNDSAYLTIHDGTSSSDRLLSKISMRNNTKPQSTVTTSNSLFIQFKSQAWTQVLALVRLTVGETKKYDLNVTGSSVVDNNGRGIFVEFLRSSAHVHQSSVSNNRHVAGIHVQNGAGDVNVTESRIAFNQGDGLNISYTGGTRNITKSVLSSNKGYGIAVWLNNTNDPEYTAQQQETVVSYSEVFKNELTGVFVGNFCGDSIVNITGNWFNDSLDNALEVQTCWLRDKGRTLLQIGHNVFIKNRKIGIKIVPALNLFGKIEYNHITEHTYGGLLIKNPSEYEEYYEFDILPTNLLVQFNEMQNNKGVYVVNIGLSPYSDVQKMLFTRNFVRYNRIKGPFDRGEGFADEGKIKLISRSRVAAPIVVSSSNVDIFRNIIQNHESKYEIGSHLEDQSKTINCTFNWLGYSKEDNFYHRLFHRKDRYNLAKIEYLPFLLHSSNPATSTTVVNPTFVPHFWLPGSNVVGGEVDGIESLPAGEYIVEQDINIRPGGKLTLQSGVTLRFPPSVGLMVAGRLEARGVGPNSILMTLKEERLETTDEVNLDSTEPVVNEDKSVVRLLGGKTEREGRLQVKVNGKWGTVCNYGWNMMNAALVCHQLGLVLNPDDWNLERNEIPLAGIAEGIVLSNVRCAEEDTDISKCKAEAEGEFENSCTHDNDVGIRCHEPVWAGVRFGVLAESSTLQFITIEKAGLLDYATNAFKPALQIDLARQSLENIRVVSNSHDGLGIIYSDLYSSGASNTVRNSEFRSNRGSGISFKQLGLTVIGSTIENNKQAGVKHDSSISKKHQRELAGWFTEKSDPYIYNPAYIPHTSNIDLDTTESRYLITQKVYTMDPIDRVFTIRVRPGYVVGIQLLNPIHNRSTEEISIYDSQSLSSYSEVWNLRRDLPCVPDHEQFLRDHHKYIRNRIVRGAIPTLTMHNTKIKGNHQGIWASFYNRYMDENGDHYLRQANESIRLVGCEISHNLQEAIYVHTPYWNVHQSNISEISFTINSSLITDNGRGIYQFSRDVRQSNNLFHWYLHDNSIERNNLGGFEITLPYVWQYNENFTHNLRFMNNTFRGNTQFAFIVDGHFANLNMTENLFVDNKCRTGLISLRGMEKRMKIKRNTIERNFGSHMVEFRIDSQSEILGYVHASFRYNVIKRNSQNNFLATKGFHQTYRAPSFVIGFHGIQDVQINNNLFGENSLDYELIAGIRTAKLETSVDVSQNWWGSSDINVIREKIFDFDDWNNHAIASFRPYLTEDRINGSLSVSWENENILDLDNLGGRITKDLTLFRREVPYIVRKDITVMPEATLSIAPGVIMEFEPNVGILVLGTLRAQGKLRDEIVMRPTSIQTQYERRPYLGNLYIETIRLCTGVNCTADSPKHVNHGFLEYYNRTTMQWVPVCDDKFTERNAQVVCKELGFDSLNVRFNLGPRVEFHPNSLTRIWSYLEPLQCTGNEERLEDCEVRLNGQQYNQVHRCNWDSDFVFIHCGERNLPRNMHYWGGIRFANGKFEQNLYENRLHDVVTHETTRKGESMIEYVNITGAGILHNEKSPAVQAIVKSPQMRNLNITLCAHDGINLISPSDHVRLLFNSIQNNLGSGISTVSLTGEGRDSEESSFTPLKEVSIPYHVFSLVEMCDTTKEIVLEERVILYFKYDNVPVNCVKIFKSVFGIKPFGFRLLQFNLYNSTTKPGRPDSITLYDGNIYNVSAPLIANIHVGSGLEKKLIRTTGPSLSVKLFANGASGVYGFIAEVVTLPISAIGFNRDVQHNISYSVISKNERGAVSYQSAGEVNPTITLEWNQFTDNCKHLYGNFTTCDAPIRMDVQNTLNLYFRNNLLRKNQGGLYIKSDSRGSATALKGWIHNNLWTQNWNKPALYVEGRESSAYQEVTIYRNYFTRNYAPYNDIIVLRQVISNFTYNYVHENRGAHIMEISGFEKVRLSYYQSTSHNGFYQNYALDRDNRGTIIAGTAGQHYVDNVLFNPDNDYEIMTVNRSRAGIDNSFDVWKSRIDAKHNWWGFNESLAVSGRIKDRLDEPDLLEVDYKPYLMNNRSILSGKCPPGWTLVGDTCYIYIGAPMSFYEAREFCKADNATMPFIVGNYLDLYHFLKSQQEHYQYYDRVWVQHIDKINQCTVFTYQTIEIDHCERLSPFICEIDPKVFINILNWKGDVITVAIVGAMGVFFLLLAMIVGFWCTKSRRRHEQRLERRNSIRQSLHSLKSIGSTNGLSDLSYRRNIGKVQKSSPTFAKDYKQMLNGSLDSVEKSQCNSSIDDNQSYDTYETHNLGMNLGWNGHGEPSYDLTFQNKGFRDNSTFVSRENNAYTGTNTPQTESYYDAGTLPLSPSIANTDSVIDMKQEISPDFDNSSMNYRPNDYFAHTPTSERTDNLLTPDSELTENGFYYNPPPAQTYYEYNNSVLDVNEHRAPSEVLLETNLDDLTTQAHLPKSKSEALLETNFDVNQVGLPNVNEGLSLSSRSKSQPLETSM</sequence>
<dbReference type="Gene3D" id="2.160.20.10">
    <property type="entry name" value="Single-stranded right-handed beta-helix, Pectin lyase-like"/>
    <property type="match status" value="2"/>
</dbReference>
<feature type="disulfide bond" evidence="9">
    <location>
        <begin position="1934"/>
        <end position="1944"/>
    </location>
</feature>
<comment type="caution">
    <text evidence="9">Lacks conserved residue(s) required for the propagation of feature annotation.</text>
</comment>
<evidence type="ECO:0000256" key="12">
    <source>
        <dbReference type="SAM" id="SignalP"/>
    </source>
</evidence>
<evidence type="ECO:0000256" key="3">
    <source>
        <dbReference type="ARBA" id="ARBA00022729"/>
    </source>
</evidence>
<dbReference type="InterPro" id="IPR012334">
    <property type="entry name" value="Pectin_lyas_fold"/>
</dbReference>
<proteinExistence type="predicted"/>
<feature type="transmembrane region" description="Helical" evidence="11">
    <location>
        <begin position="2648"/>
        <end position="2672"/>
    </location>
</feature>
<feature type="domain" description="SRCR" evidence="13">
    <location>
        <begin position="1056"/>
        <end position="1162"/>
    </location>
</feature>
<dbReference type="SMART" id="SM00202">
    <property type="entry name" value="SR"/>
    <property type="match status" value="3"/>
</dbReference>
<feature type="disulfide bond" evidence="9">
    <location>
        <begin position="1129"/>
        <end position="1139"/>
    </location>
</feature>
<dbReference type="PANTHER" id="PTHR47653">
    <property type="entry name" value="PROTEIN BARK BEETLE"/>
    <property type="match status" value="1"/>
</dbReference>
<keyword evidence="3 12" id="KW-0732">Signal</keyword>
<evidence type="ECO:0000256" key="9">
    <source>
        <dbReference type="PROSITE-ProRule" id="PRU00196"/>
    </source>
</evidence>
<evidence type="ECO:0000256" key="8">
    <source>
        <dbReference type="ARBA" id="ARBA00023180"/>
    </source>
</evidence>
<dbReference type="PRINTS" id="PR00258">
    <property type="entry name" value="SPERACTRCPTR"/>
</dbReference>
<keyword evidence="6 11" id="KW-0472">Membrane</keyword>
<evidence type="ECO:0000256" key="11">
    <source>
        <dbReference type="SAM" id="Phobius"/>
    </source>
</evidence>
<dbReference type="GO" id="GO:0016020">
    <property type="term" value="C:membrane"/>
    <property type="evidence" value="ECO:0007669"/>
    <property type="project" value="UniProtKB-SubCell"/>
</dbReference>
<evidence type="ECO:0000256" key="1">
    <source>
        <dbReference type="ARBA" id="ARBA00004167"/>
    </source>
</evidence>
<feature type="region of interest" description="Disordered" evidence="10">
    <location>
        <begin position="2940"/>
        <end position="2962"/>
    </location>
</feature>
<dbReference type="InterPro" id="IPR016187">
    <property type="entry name" value="CTDL_fold"/>
</dbReference>
<reference evidence="14" key="1">
    <citation type="journal article" date="2024" name="Gigascience">
        <title>Chromosome-level genome of the poultry shaft louse Menopon gallinae provides insight into the host-switching and adaptive evolution of parasitic lice.</title>
        <authorList>
            <person name="Xu Y."/>
            <person name="Ma L."/>
            <person name="Liu S."/>
            <person name="Liang Y."/>
            <person name="Liu Q."/>
            <person name="He Z."/>
            <person name="Tian L."/>
            <person name="Duan Y."/>
            <person name="Cai W."/>
            <person name="Li H."/>
            <person name="Song F."/>
        </authorList>
    </citation>
    <scope>NUCLEOTIDE SEQUENCE</scope>
    <source>
        <strain evidence="14">Cailab_2023a</strain>
    </source>
</reference>
<dbReference type="SUPFAM" id="SSF51126">
    <property type="entry name" value="Pectin lyase-like"/>
    <property type="match status" value="4"/>
</dbReference>
<evidence type="ECO:0000259" key="13">
    <source>
        <dbReference type="PROSITE" id="PS50287"/>
    </source>
</evidence>
<organism evidence="14">
    <name type="scientific">Menopon gallinae</name>
    <name type="common">poultry shaft louse</name>
    <dbReference type="NCBI Taxonomy" id="328185"/>
    <lineage>
        <taxon>Eukaryota</taxon>
        <taxon>Metazoa</taxon>
        <taxon>Ecdysozoa</taxon>
        <taxon>Arthropoda</taxon>
        <taxon>Hexapoda</taxon>
        <taxon>Insecta</taxon>
        <taxon>Pterygota</taxon>
        <taxon>Neoptera</taxon>
        <taxon>Paraneoptera</taxon>
        <taxon>Psocodea</taxon>
        <taxon>Troctomorpha</taxon>
        <taxon>Phthiraptera</taxon>
        <taxon>Amblycera</taxon>
        <taxon>Menoponidae</taxon>
        <taxon>Menopon</taxon>
    </lineage>
</organism>
<dbReference type="InterPro" id="IPR035914">
    <property type="entry name" value="Sperma_CUB_dom_sf"/>
</dbReference>
<dbReference type="PROSITE" id="PS00420">
    <property type="entry name" value="SRCR_1"/>
    <property type="match status" value="1"/>
</dbReference>
<dbReference type="SUPFAM" id="SSF56436">
    <property type="entry name" value="C-type lectin-like"/>
    <property type="match status" value="1"/>
</dbReference>
<dbReference type="SUPFAM" id="SSF56487">
    <property type="entry name" value="SRCR-like"/>
    <property type="match status" value="3"/>
</dbReference>
<feature type="domain" description="SRCR" evidence="13">
    <location>
        <begin position="1849"/>
        <end position="1971"/>
    </location>
</feature>
<name>A0AAW2HA29_9NEOP</name>
<comment type="caution">
    <text evidence="14">The sequence shown here is derived from an EMBL/GenBank/DDBJ whole genome shotgun (WGS) entry which is preliminary data.</text>
</comment>
<dbReference type="SUPFAM" id="SSF49854">
    <property type="entry name" value="Spermadhesin, CUB domain"/>
    <property type="match status" value="1"/>
</dbReference>
<dbReference type="GO" id="GO:0045217">
    <property type="term" value="P:cell-cell junction maintenance"/>
    <property type="evidence" value="ECO:0007669"/>
    <property type="project" value="TreeGrafter"/>
</dbReference>
<dbReference type="PANTHER" id="PTHR47653:SF1">
    <property type="entry name" value="DELETED IN MALIGNANT BRAIN TUMORS 1 PROTEIN"/>
    <property type="match status" value="1"/>
</dbReference>
<dbReference type="EMBL" id="JARGDH010000005">
    <property type="protein sequence ID" value="KAL0266610.1"/>
    <property type="molecule type" value="Genomic_DNA"/>
</dbReference>
<dbReference type="InterPro" id="IPR011050">
    <property type="entry name" value="Pectin_lyase_fold/virulence"/>
</dbReference>
<dbReference type="InterPro" id="IPR016186">
    <property type="entry name" value="C-type_lectin-like/link_sf"/>
</dbReference>
<evidence type="ECO:0000313" key="14">
    <source>
        <dbReference type="EMBL" id="KAL0266610.1"/>
    </source>
</evidence>
<protein>
    <recommendedName>
        <fullName evidence="13">SRCR domain-containing protein</fullName>
    </recommendedName>
</protein>
<feature type="disulfide bond" evidence="9">
    <location>
        <begin position="265"/>
        <end position="275"/>
    </location>
</feature>
<dbReference type="InterPro" id="IPR001190">
    <property type="entry name" value="SRCR"/>
</dbReference>
<evidence type="ECO:0000256" key="5">
    <source>
        <dbReference type="ARBA" id="ARBA00022989"/>
    </source>
</evidence>
<evidence type="ECO:0000256" key="2">
    <source>
        <dbReference type="ARBA" id="ARBA00022692"/>
    </source>
</evidence>
<comment type="subcellular location">
    <subcellularLocation>
        <location evidence="1">Membrane</location>
        <topology evidence="1">Single-pass membrane protein</topology>
    </subcellularLocation>
</comment>
<dbReference type="SMART" id="SM00710">
    <property type="entry name" value="PbH1"/>
    <property type="match status" value="19"/>
</dbReference>
<keyword evidence="2 11" id="KW-0812">Transmembrane</keyword>